<dbReference type="InterPro" id="IPR011993">
    <property type="entry name" value="PH-like_dom_sf"/>
</dbReference>
<dbReference type="SUPFAM" id="SSF54236">
    <property type="entry name" value="Ubiquitin-like"/>
    <property type="match status" value="1"/>
</dbReference>
<feature type="compositionally biased region" description="Polar residues" evidence="1">
    <location>
        <begin position="193"/>
        <end position="217"/>
    </location>
</feature>
<dbReference type="SMART" id="SM00314">
    <property type="entry name" value="RA"/>
    <property type="match status" value="1"/>
</dbReference>
<feature type="compositionally biased region" description="Low complexity" evidence="1">
    <location>
        <begin position="616"/>
        <end position="633"/>
    </location>
</feature>
<evidence type="ECO:0000313" key="5">
    <source>
        <dbReference type="WBParaSite" id="SMUV_0000636801-mRNA-1"/>
    </source>
</evidence>
<dbReference type="InterPro" id="IPR029071">
    <property type="entry name" value="Ubiquitin-like_domsf"/>
</dbReference>
<dbReference type="GO" id="GO:0007165">
    <property type="term" value="P:signal transduction"/>
    <property type="evidence" value="ECO:0007669"/>
    <property type="project" value="InterPro"/>
</dbReference>
<sequence length="776" mass="86934">MRGNLTPNTTNALDVNQFGSINGGGAKHHNLDTAPQTSLSNTDSEVRVRPRPQIPPKPQIDVIRYSMANVQESGECELDTLLDELSALQLQLDSSTSDQLLIGLPTLNVSDSKSINQQSSPLPNYTPPLARYANSKRVVPSSLSDEFIRPVASSSICPSPDHDSAFGDASSTESRNRCRNSGISSSDSCRGSLNTPSPTQQVSPNQSTSIGNPNNFVQQQQQPQPQPQPQQPKTESEIKAAKIRDALLRMREADIKKVVIKFYIDDGSTTLSLLVDERWTVAEVMKQIAEKLRIQLTINHSIVEEYPELLIRRIYEDHEYLVENILMWTQNSQNRLYFVRRPDKFAFIDRPEEFLLSERNIDLIPSGQPVSAETKQLIVKEFFESDNVQPPEISGWLQLKSDGKKSWKQYFFVLRSSGLYYCPKGKSRNSKDLQCLMNMQTNQIYTCTDWRKKYKAPTNFGFAIKHPKIQVKASKFIKYVCAENALSYYKWMVALRIAKNGKKLYDNYMEMQKNLHSTLNQPVKVGIPQVSNSFDGISSFSTPRTSVHDTVSLLNINRDIKSPSISRMSLVSSNSDRVMPAQNSIVFDQCDDIMTGTIKKAPCEIMSHSRRETSQTERTSSLGTSSSSVRSTTDGICDNDSDEEQFPPPPPTAYSALGAHHEVEQAGYQISSPESASDISSVQYGDLGRETLNNNSFFSPSEITPNTKSYSNSDTVRNSLLNQQTSGVLRNNTPRKAPPPPPKRSETTRLRSMAAEALQNELQLATARRKKQIEQH</sequence>
<protein>
    <submittedName>
        <fullName evidence="5">Ras-associating domain-containing protein</fullName>
    </submittedName>
</protein>
<dbReference type="Proteomes" id="UP000046393">
    <property type="component" value="Unplaced"/>
</dbReference>
<evidence type="ECO:0000259" key="3">
    <source>
        <dbReference type="PROSITE" id="PS50200"/>
    </source>
</evidence>
<dbReference type="AlphaFoldDB" id="A0A158R5D3"/>
<dbReference type="Gene3D" id="3.10.20.90">
    <property type="entry name" value="Phosphatidylinositol 3-kinase Catalytic Subunit, Chain A, domain 1"/>
    <property type="match status" value="1"/>
</dbReference>
<feature type="region of interest" description="Disordered" evidence="1">
    <location>
        <begin position="1"/>
        <end position="57"/>
    </location>
</feature>
<feature type="region of interest" description="Disordered" evidence="1">
    <location>
        <begin position="693"/>
        <end position="748"/>
    </location>
</feature>
<evidence type="ECO:0000313" key="4">
    <source>
        <dbReference type="Proteomes" id="UP000046393"/>
    </source>
</evidence>
<dbReference type="SMART" id="SM00233">
    <property type="entry name" value="PH"/>
    <property type="match status" value="1"/>
</dbReference>
<feature type="compositionally biased region" description="Polar residues" evidence="1">
    <location>
        <begin position="693"/>
        <end position="732"/>
    </location>
</feature>
<dbReference type="CDD" id="cd01259">
    <property type="entry name" value="PH_APBB1IP"/>
    <property type="match status" value="1"/>
</dbReference>
<dbReference type="InterPro" id="IPR001849">
    <property type="entry name" value="PH_domain"/>
</dbReference>
<keyword evidence="4" id="KW-1185">Reference proteome</keyword>
<dbReference type="Gene3D" id="2.30.29.30">
    <property type="entry name" value="Pleckstrin-homology domain (PH domain)/Phosphotyrosine-binding domain (PTB)"/>
    <property type="match status" value="1"/>
</dbReference>
<feature type="compositionally biased region" description="Polar residues" evidence="1">
    <location>
        <begin position="33"/>
        <end position="43"/>
    </location>
</feature>
<dbReference type="STRING" id="451379.A0A158R5D3"/>
<reference evidence="5" key="1">
    <citation type="submission" date="2016-04" db="UniProtKB">
        <authorList>
            <consortium name="WormBaseParasite"/>
        </authorList>
    </citation>
    <scope>IDENTIFICATION</scope>
</reference>
<organism evidence="4 5">
    <name type="scientific">Syphacia muris</name>
    <dbReference type="NCBI Taxonomy" id="451379"/>
    <lineage>
        <taxon>Eukaryota</taxon>
        <taxon>Metazoa</taxon>
        <taxon>Ecdysozoa</taxon>
        <taxon>Nematoda</taxon>
        <taxon>Chromadorea</taxon>
        <taxon>Rhabditida</taxon>
        <taxon>Spirurina</taxon>
        <taxon>Oxyuridomorpha</taxon>
        <taxon>Oxyuroidea</taxon>
        <taxon>Oxyuridae</taxon>
        <taxon>Syphacia</taxon>
    </lineage>
</organism>
<proteinExistence type="predicted"/>
<dbReference type="Pfam" id="PF00169">
    <property type="entry name" value="PH"/>
    <property type="match status" value="1"/>
</dbReference>
<feature type="region of interest" description="Disordered" evidence="1">
    <location>
        <begin position="604"/>
        <end position="655"/>
    </location>
</feature>
<feature type="compositionally biased region" description="Low complexity" evidence="1">
    <location>
        <begin position="179"/>
        <end position="192"/>
    </location>
</feature>
<feature type="domain" description="Ras-associating" evidence="3">
    <location>
        <begin position="256"/>
        <end position="343"/>
    </location>
</feature>
<dbReference type="SUPFAM" id="SSF50729">
    <property type="entry name" value="PH domain-like"/>
    <property type="match status" value="1"/>
</dbReference>
<evidence type="ECO:0000259" key="2">
    <source>
        <dbReference type="PROSITE" id="PS50003"/>
    </source>
</evidence>
<name>A0A158R5D3_9BILA</name>
<dbReference type="InterPro" id="IPR000159">
    <property type="entry name" value="RA_dom"/>
</dbReference>
<accession>A0A158R5D3</accession>
<dbReference type="PANTHER" id="PTHR11243:SF23">
    <property type="entry name" value="LD06925P"/>
    <property type="match status" value="1"/>
</dbReference>
<feature type="domain" description="PH" evidence="2">
    <location>
        <begin position="390"/>
        <end position="500"/>
    </location>
</feature>
<feature type="region of interest" description="Disordered" evidence="1">
    <location>
        <begin position="152"/>
        <end position="237"/>
    </location>
</feature>
<dbReference type="WBParaSite" id="SMUV_0000636801-mRNA-1">
    <property type="protein sequence ID" value="SMUV_0000636801-mRNA-1"/>
    <property type="gene ID" value="SMUV_0000636801"/>
</dbReference>
<dbReference type="InterPro" id="IPR039664">
    <property type="entry name" value="GRB/APBB1IP"/>
</dbReference>
<dbReference type="Pfam" id="PF21989">
    <property type="entry name" value="RA_2"/>
    <property type="match status" value="1"/>
</dbReference>
<evidence type="ECO:0000256" key="1">
    <source>
        <dbReference type="SAM" id="MobiDB-lite"/>
    </source>
</evidence>
<dbReference type="PANTHER" id="PTHR11243">
    <property type="entry name" value="GROWTH FACTOR RECEPTOR-BOUND PROTEIN"/>
    <property type="match status" value="1"/>
</dbReference>
<dbReference type="PROSITE" id="PS50003">
    <property type="entry name" value="PH_DOMAIN"/>
    <property type="match status" value="1"/>
</dbReference>
<dbReference type="InterPro" id="IPR039665">
    <property type="entry name" value="PH_APBB1IP"/>
</dbReference>
<feature type="compositionally biased region" description="Polar residues" evidence="1">
    <location>
        <begin position="1"/>
        <end position="20"/>
    </location>
</feature>
<dbReference type="PROSITE" id="PS50200">
    <property type="entry name" value="RA"/>
    <property type="match status" value="1"/>
</dbReference>